<protein>
    <recommendedName>
        <fullName evidence="12">1-phosphatidylinositol 4,5-bisphosphate phosphodiesterase gamma</fullName>
        <ecNumber evidence="12">3.1.4.11</ecNumber>
    </recommendedName>
</protein>
<evidence type="ECO:0000256" key="13">
    <source>
        <dbReference type="PROSITE-ProRule" id="PRU00191"/>
    </source>
</evidence>
<dbReference type="SMART" id="SM00252">
    <property type="entry name" value="SH2"/>
    <property type="match status" value="2"/>
</dbReference>
<sequence>MAGIPLSMPNGMGNDINTVLRDLERGLVVGLFFPRKKPEKRTLSVRLETRQLIWVKTLGSRPEGTVDLREVKEIRPGKNSKDFEKWADEARKADKNLCFVIFHGSEFKLATLSIAASNKDEFRKWLKGLNHLVQDTQNVSYQLQVERWLRKEFYLMEKLGTYVVTQKHLKGWMLRINYKIASNKLRDKFQEVDKSGTGSIGFEEFAALFRNLIHVPSIITERFSNYFEFSGNIRTMSPENFQLFLLQEQRDSSANDINVVKDIMKTHLDDAVRAAAEPYFTEQEFEDYLFSKPNQVWDTKYDKVTQDMNHPLSHYWIASSHNTYLTGCQLRSDSSVEAYARCLRMGCRCIELDCWDGPEGYPHITHGLTLTSKIKFLDVLKTIAEHAWVTTDYPLILSIENHCTLPQQRKMAMAFKDMFRDDLLVDFIDKDETQLPSPNQLRKKILLKNKKLQKGAEECVVNADDNNIEADLSNSVKNGIMYLEDSIDHVWHPHIFVLTTAKLLYAEDPSAAEQDEDQEDEENSLCAEQNCSSDELHFGEKWFHGKLEGGRHRAEWLLHQYKSLGDGTFLVRESETFIGDFSLSFLRKSNVNHCRIKSKQDRGQLKYYLIDTLLFDSLYSLITYYRQNPLRSSDFELTLKEPIPQPQCHEGKEWFYGDIDRVTAEDKLKRIPRDGAFLVRRSETDQYAFVISFRCEGKIKHCRIKQEGRLFTIGTAQFESLLNLIKYHEKNPLYKKMRLRYPVTDQLIMRMGIAPNAGSMHQELYVNPNDFTSKEPDDGNIHGDEIYYMPKYTSKVKVKAIQDYQAKRPDELSFRRGSIVNNVHKQEGGWWRGDYGTDKQHWFPANYVEEIDGSDDTGDTSDLGSLQKGSIDLKNSIIENVTGPTNLFVFRIYNCYQNSPLEIGCETSNDFVEWFSAISKCIASANERVNHGLQLERTKHIAQEFSDLIVYCQAVPYKFGNYYEMSSLPETKAEKMTTKKEAKLFAKYNRNQLSRIYPGRHRVDSSNFYPVPMWCCGSQMLALNYQTGDRSMHLHHSRFAMNGQCGYILQPECMRAEDYDPFSVHTMKGIEPMMLTMTIIGARHLVKQGRGIASPLVEVEVCGLDCDTHKWHSSTKVDSGLNPVWNEVCHFDIECPDLALLRIVVQVEDMVGDPSFLGQAGFPVHTLRYGYRVVPLLNAYSEELELASLLIHFDIRNTRDSEDQEIYSSIQELRKQADELMEQLEDEEDVMQRDIVEQQLNEATEKLQAKREERKQKKQSSRSQIVYRRTANN</sequence>
<evidence type="ECO:0000259" key="16">
    <source>
        <dbReference type="PROSITE" id="PS50001"/>
    </source>
</evidence>
<dbReference type="InterPro" id="IPR057061">
    <property type="entry name" value="PLCG_EF-hand_2"/>
</dbReference>
<keyword evidence="2 14" id="KW-0728">SH3 domain</keyword>
<evidence type="ECO:0000256" key="1">
    <source>
        <dbReference type="ARBA" id="ARBA00001913"/>
    </source>
</evidence>
<dbReference type="InterPro" id="IPR001849">
    <property type="entry name" value="PH_domain"/>
</dbReference>
<dbReference type="GO" id="GO:0010634">
    <property type="term" value="P:positive regulation of epithelial cell migration"/>
    <property type="evidence" value="ECO:0007669"/>
    <property type="project" value="TreeGrafter"/>
</dbReference>
<dbReference type="InterPro" id="IPR017946">
    <property type="entry name" value="PLC-like_Pdiesterase_TIM-brl"/>
</dbReference>
<dbReference type="SUPFAM" id="SSF55550">
    <property type="entry name" value="SH2 domain"/>
    <property type="match status" value="2"/>
</dbReference>
<dbReference type="Pfam" id="PF23329">
    <property type="entry name" value="EF_HAND_1_PLCG"/>
    <property type="match status" value="1"/>
</dbReference>
<evidence type="ECO:0000256" key="7">
    <source>
        <dbReference type="ARBA" id="ARBA00022963"/>
    </source>
</evidence>
<name>A0A7E6FEY0_9MOLL</name>
<dbReference type="InterPro" id="IPR001192">
    <property type="entry name" value="PI-PLC_fam"/>
</dbReference>
<feature type="domain" description="EF-hand" evidence="21">
    <location>
        <begin position="180"/>
        <end position="215"/>
    </location>
</feature>
<feature type="domain" description="PH" evidence="18">
    <location>
        <begin position="25"/>
        <end position="134"/>
    </location>
</feature>
<dbReference type="PROSITE" id="PS50004">
    <property type="entry name" value="C2"/>
    <property type="match status" value="1"/>
</dbReference>
<dbReference type="Gene3D" id="2.60.40.150">
    <property type="entry name" value="C2 domain"/>
    <property type="match status" value="1"/>
</dbReference>
<dbReference type="FunFam" id="3.30.505.10:FF:000011">
    <property type="entry name" value="1-phosphatidylinositol 4,5-bisphosphate phosphodiesterase gamma"/>
    <property type="match status" value="1"/>
</dbReference>
<dbReference type="Gene3D" id="2.30.29.30">
    <property type="entry name" value="Pleckstrin-homology domain (PH domain)/Phosphotyrosine-binding domain (PTB)"/>
    <property type="match status" value="1"/>
</dbReference>
<keyword evidence="7 12" id="KW-0442">Lipid degradation</keyword>
<feature type="domain" description="SH3" evidence="17">
    <location>
        <begin position="793"/>
        <end position="853"/>
    </location>
</feature>
<reference evidence="23" key="1">
    <citation type="submission" date="2025-08" db="UniProtKB">
        <authorList>
            <consortium name="RefSeq"/>
        </authorList>
    </citation>
    <scope>IDENTIFICATION</scope>
</reference>
<dbReference type="Gene3D" id="3.30.505.10">
    <property type="entry name" value="SH2 domain"/>
    <property type="match status" value="2"/>
</dbReference>
<evidence type="ECO:0000259" key="20">
    <source>
        <dbReference type="PROSITE" id="PS50008"/>
    </source>
</evidence>
<dbReference type="SMART" id="SM00233">
    <property type="entry name" value="PH"/>
    <property type="match status" value="2"/>
</dbReference>
<evidence type="ECO:0000256" key="2">
    <source>
        <dbReference type="ARBA" id="ARBA00022443"/>
    </source>
</evidence>
<dbReference type="Gene3D" id="3.20.20.190">
    <property type="entry name" value="Phosphatidylinositol (PI) phosphodiesterase"/>
    <property type="match status" value="2"/>
</dbReference>
<dbReference type="GO" id="GO:0009395">
    <property type="term" value="P:phospholipid catabolic process"/>
    <property type="evidence" value="ECO:0007669"/>
    <property type="project" value="UniProtKB-UniRule"/>
</dbReference>
<dbReference type="InterPro" id="IPR036860">
    <property type="entry name" value="SH2_dom_sf"/>
</dbReference>
<dbReference type="FunFam" id="2.30.30.40:FF:000119">
    <property type="entry name" value="1-phosphatidylinositol 4,5-bisphosphate phosphodiesterase gamma"/>
    <property type="match status" value="1"/>
</dbReference>
<dbReference type="EC" id="3.1.4.11" evidence="12"/>
<dbReference type="InterPro" id="IPR002048">
    <property type="entry name" value="EF_hand_dom"/>
</dbReference>
<dbReference type="CDD" id="cd16201">
    <property type="entry name" value="EFh_PI-PLCgamma"/>
    <property type="match status" value="1"/>
</dbReference>
<dbReference type="GO" id="GO:0032587">
    <property type="term" value="C:ruffle membrane"/>
    <property type="evidence" value="ECO:0007669"/>
    <property type="project" value="TreeGrafter"/>
</dbReference>
<evidence type="ECO:0000256" key="6">
    <source>
        <dbReference type="ARBA" id="ARBA00022837"/>
    </source>
</evidence>
<proteinExistence type="predicted"/>
<keyword evidence="9 12" id="KW-0443">Lipid metabolism</keyword>
<dbReference type="GO" id="GO:0005509">
    <property type="term" value="F:calcium ion binding"/>
    <property type="evidence" value="ECO:0007669"/>
    <property type="project" value="InterPro"/>
</dbReference>
<dbReference type="CDD" id="cd00275">
    <property type="entry name" value="C2_PLC_like"/>
    <property type="match status" value="1"/>
</dbReference>
<dbReference type="SUPFAM" id="SSF49562">
    <property type="entry name" value="C2 domain (Calcium/lipid-binding domain, CaLB)"/>
    <property type="match status" value="1"/>
</dbReference>
<comment type="catalytic activity">
    <reaction evidence="11">
        <text>a 1,2-diacyl-sn-glycero-3-phospho-(1D-myo-inositol-4,5-bisphosphate) + H2O = 1D-myo-inositol 1,4,5-trisphosphate + a 1,2-diacyl-sn-glycerol + H(+)</text>
        <dbReference type="Rhea" id="RHEA:33179"/>
        <dbReference type="ChEBI" id="CHEBI:15377"/>
        <dbReference type="ChEBI" id="CHEBI:15378"/>
        <dbReference type="ChEBI" id="CHEBI:17815"/>
        <dbReference type="ChEBI" id="CHEBI:58456"/>
        <dbReference type="ChEBI" id="CHEBI:203600"/>
        <dbReference type="EC" id="3.1.4.11"/>
    </reaction>
    <physiologicalReaction direction="left-to-right" evidence="11">
        <dbReference type="Rhea" id="RHEA:33180"/>
    </physiologicalReaction>
</comment>
<evidence type="ECO:0000259" key="19">
    <source>
        <dbReference type="PROSITE" id="PS50004"/>
    </source>
</evidence>
<dbReference type="InterPro" id="IPR035892">
    <property type="entry name" value="C2_domain_sf"/>
</dbReference>
<dbReference type="CDD" id="cd10341">
    <property type="entry name" value="SH2_N-SH2_PLC_gamma_like"/>
    <property type="match status" value="1"/>
</dbReference>
<dbReference type="SUPFAM" id="SSF51695">
    <property type="entry name" value="PLC-like phosphodiesterases"/>
    <property type="match status" value="1"/>
</dbReference>
<dbReference type="PROSITE" id="PS50003">
    <property type="entry name" value="PH_DOMAIN"/>
    <property type="match status" value="1"/>
</dbReference>
<evidence type="ECO:0000256" key="3">
    <source>
        <dbReference type="ARBA" id="ARBA00022553"/>
    </source>
</evidence>
<dbReference type="InterPro" id="IPR018247">
    <property type="entry name" value="EF_Hand_1_Ca_BS"/>
</dbReference>
<dbReference type="Proteomes" id="UP000515154">
    <property type="component" value="Linkage group LG17"/>
</dbReference>
<dbReference type="Pfam" id="PF00168">
    <property type="entry name" value="C2"/>
    <property type="match status" value="1"/>
</dbReference>
<evidence type="ECO:0000256" key="10">
    <source>
        <dbReference type="ARBA" id="ARBA00023224"/>
    </source>
</evidence>
<evidence type="ECO:0000256" key="5">
    <source>
        <dbReference type="ARBA" id="ARBA00022801"/>
    </source>
</evidence>
<accession>A0A7E6FEY0</accession>
<dbReference type="PROSITE" id="PS50222">
    <property type="entry name" value="EF_HAND_2"/>
    <property type="match status" value="1"/>
</dbReference>
<feature type="region of interest" description="Disordered" evidence="15">
    <location>
        <begin position="1247"/>
        <end position="1273"/>
    </location>
</feature>
<evidence type="ECO:0000259" key="21">
    <source>
        <dbReference type="PROSITE" id="PS50222"/>
    </source>
</evidence>
<dbReference type="Pfam" id="PF00388">
    <property type="entry name" value="PI-PLC-X"/>
    <property type="match status" value="1"/>
</dbReference>
<dbReference type="Pfam" id="PF00018">
    <property type="entry name" value="SH3_1"/>
    <property type="match status" value="1"/>
</dbReference>
<feature type="domain" description="PI-PLC Y-box" evidence="20">
    <location>
        <begin position="945"/>
        <end position="1055"/>
    </location>
</feature>
<dbReference type="SMART" id="SM00054">
    <property type="entry name" value="EFh"/>
    <property type="match status" value="1"/>
</dbReference>
<dbReference type="SMART" id="SM00326">
    <property type="entry name" value="SH3"/>
    <property type="match status" value="1"/>
</dbReference>
<gene>
    <name evidence="23" type="primary">LOC115220856</name>
</gene>
<dbReference type="PROSITE" id="PS50002">
    <property type="entry name" value="SH3"/>
    <property type="match status" value="1"/>
</dbReference>
<feature type="domain" description="SH2" evidence="16">
    <location>
        <begin position="542"/>
        <end position="643"/>
    </location>
</feature>
<dbReference type="Pfam" id="PF00387">
    <property type="entry name" value="PI-PLC-Y"/>
    <property type="match status" value="1"/>
</dbReference>
<evidence type="ECO:0000256" key="4">
    <source>
        <dbReference type="ARBA" id="ARBA00022737"/>
    </source>
</evidence>
<dbReference type="PROSITE" id="PS50008">
    <property type="entry name" value="PIPLC_Y_DOMAIN"/>
    <property type="match status" value="1"/>
</dbReference>
<dbReference type="PANTHER" id="PTHR10336:SF159">
    <property type="entry name" value="1-PHOSPHATIDYLINOSITOL 4,5-BISPHOSPHATE PHOSPHODIESTERASE GAMMA"/>
    <property type="match status" value="1"/>
</dbReference>
<dbReference type="SMART" id="SM00148">
    <property type="entry name" value="PLCXc"/>
    <property type="match status" value="1"/>
</dbReference>
<evidence type="ECO:0000313" key="23">
    <source>
        <dbReference type="RefSeq" id="XP_036366319.1"/>
    </source>
</evidence>
<dbReference type="InterPro" id="IPR035024">
    <property type="entry name" value="PLC-gamma_N-SH2"/>
</dbReference>
<keyword evidence="10 12" id="KW-0807">Transducer</keyword>
<dbReference type="CDD" id="cd09932">
    <property type="entry name" value="SH2_C-SH2_PLC_gamma_like"/>
    <property type="match status" value="1"/>
</dbReference>
<dbReference type="PROSITE" id="PS00018">
    <property type="entry name" value="EF_HAND_1"/>
    <property type="match status" value="1"/>
</dbReference>
<dbReference type="InterPro" id="IPR036028">
    <property type="entry name" value="SH3-like_dom_sf"/>
</dbReference>
<dbReference type="GO" id="GO:0051209">
    <property type="term" value="P:release of sequestered calcium ion into cytosol"/>
    <property type="evidence" value="ECO:0007669"/>
    <property type="project" value="TreeGrafter"/>
</dbReference>
<dbReference type="AlphaFoldDB" id="A0A7E6FEY0"/>
<organism evidence="22 23">
    <name type="scientific">Octopus sinensis</name>
    <name type="common">East Asian common octopus</name>
    <dbReference type="NCBI Taxonomy" id="2607531"/>
    <lineage>
        <taxon>Eukaryota</taxon>
        <taxon>Metazoa</taxon>
        <taxon>Spiralia</taxon>
        <taxon>Lophotrochozoa</taxon>
        <taxon>Mollusca</taxon>
        <taxon>Cephalopoda</taxon>
        <taxon>Coleoidea</taxon>
        <taxon>Octopodiformes</taxon>
        <taxon>Octopoda</taxon>
        <taxon>Incirrata</taxon>
        <taxon>Octopodidae</taxon>
        <taxon>Octopus</taxon>
    </lineage>
</organism>
<evidence type="ECO:0000256" key="11">
    <source>
        <dbReference type="ARBA" id="ARBA00023674"/>
    </source>
</evidence>
<dbReference type="PROSITE" id="PS50007">
    <property type="entry name" value="PIPLC_X_DOMAIN"/>
    <property type="match status" value="1"/>
</dbReference>
<evidence type="ECO:0000256" key="9">
    <source>
        <dbReference type="ARBA" id="ARBA00023098"/>
    </source>
</evidence>
<evidence type="ECO:0000259" key="17">
    <source>
        <dbReference type="PROSITE" id="PS50002"/>
    </source>
</evidence>
<dbReference type="InterPro" id="IPR016279">
    <property type="entry name" value="PLC-gamma"/>
</dbReference>
<dbReference type="InterPro" id="IPR000980">
    <property type="entry name" value="SH2"/>
</dbReference>
<dbReference type="SUPFAM" id="SSF47473">
    <property type="entry name" value="EF-hand"/>
    <property type="match status" value="1"/>
</dbReference>
<dbReference type="InterPro" id="IPR000008">
    <property type="entry name" value="C2_dom"/>
</dbReference>
<keyword evidence="6" id="KW-0106">Calcium</keyword>
<dbReference type="InterPro" id="IPR001452">
    <property type="entry name" value="SH3_domain"/>
</dbReference>
<dbReference type="SMART" id="SM00239">
    <property type="entry name" value="C2"/>
    <property type="match status" value="1"/>
</dbReference>
<dbReference type="InterPro" id="IPR056586">
    <property type="entry name" value="EF-hand_PLCG1"/>
</dbReference>
<keyword evidence="5 12" id="KW-0378">Hydrolase</keyword>
<dbReference type="GO" id="GO:0004435">
    <property type="term" value="F:phosphatidylinositol-4,5-bisphosphate phospholipase C activity"/>
    <property type="evidence" value="ECO:0007669"/>
    <property type="project" value="UniProtKB-UniRule"/>
</dbReference>
<keyword evidence="4" id="KW-0677">Repeat</keyword>
<dbReference type="InterPro" id="IPR000909">
    <property type="entry name" value="PLipase_C_PInositol-sp_X_dom"/>
</dbReference>
<evidence type="ECO:0000256" key="15">
    <source>
        <dbReference type="SAM" id="MobiDB-lite"/>
    </source>
</evidence>
<dbReference type="PROSITE" id="PS50001">
    <property type="entry name" value="SH2"/>
    <property type="match status" value="2"/>
</dbReference>
<dbReference type="SMART" id="SM00149">
    <property type="entry name" value="PLCYc"/>
    <property type="match status" value="1"/>
</dbReference>
<dbReference type="InterPro" id="IPR011993">
    <property type="entry name" value="PH-like_dom_sf"/>
</dbReference>
<dbReference type="PRINTS" id="PR00390">
    <property type="entry name" value="PHPHLIPASEC"/>
</dbReference>
<dbReference type="SUPFAM" id="SSF50044">
    <property type="entry name" value="SH3-domain"/>
    <property type="match status" value="1"/>
</dbReference>
<keyword evidence="3" id="KW-0597">Phosphoprotein</keyword>
<dbReference type="PIRSF" id="PIRSF000952">
    <property type="entry name" value="PLC-gamma"/>
    <property type="match status" value="1"/>
</dbReference>
<dbReference type="InterPro" id="IPR035023">
    <property type="entry name" value="PLC-gamma_C-SH2"/>
</dbReference>
<evidence type="ECO:0000313" key="22">
    <source>
        <dbReference type="Proteomes" id="UP000515154"/>
    </source>
</evidence>
<dbReference type="Gene3D" id="2.30.30.40">
    <property type="entry name" value="SH3 Domains"/>
    <property type="match status" value="1"/>
</dbReference>
<dbReference type="CDD" id="cd13362">
    <property type="entry name" value="PH_PLC_gamma"/>
    <property type="match status" value="1"/>
</dbReference>
<comment type="function">
    <text evidence="12">Mediates the production of the second messenger molecules diacylglycerol (DAG) and inositol 1,4,5-trisphosphate (IP3). Plays an important role in the regulation of intracellular signaling cascades.</text>
</comment>
<dbReference type="SUPFAM" id="SSF50729">
    <property type="entry name" value="PH domain-like"/>
    <property type="match status" value="1"/>
</dbReference>
<feature type="domain" description="SH2" evidence="16">
    <location>
        <begin position="654"/>
        <end position="743"/>
    </location>
</feature>
<keyword evidence="8 13" id="KW-0727">SH2 domain</keyword>
<dbReference type="FunFam" id="3.30.505.10:FF:000009">
    <property type="entry name" value="1-phosphatidylinositol 4,5-bisphosphate phosphodiesterase gamma"/>
    <property type="match status" value="1"/>
</dbReference>
<evidence type="ECO:0000256" key="14">
    <source>
        <dbReference type="PROSITE-ProRule" id="PRU00192"/>
    </source>
</evidence>
<dbReference type="Gene3D" id="1.10.238.10">
    <property type="entry name" value="EF-hand"/>
    <property type="match status" value="2"/>
</dbReference>
<dbReference type="RefSeq" id="XP_036366319.1">
    <property type="nucleotide sequence ID" value="XM_036510426.1"/>
</dbReference>
<evidence type="ECO:0000259" key="18">
    <source>
        <dbReference type="PROSITE" id="PS50003"/>
    </source>
</evidence>
<evidence type="ECO:0000256" key="8">
    <source>
        <dbReference type="ARBA" id="ARBA00022999"/>
    </source>
</evidence>
<comment type="cofactor">
    <cofactor evidence="1">
        <name>Ca(2+)</name>
        <dbReference type="ChEBI" id="CHEBI:29108"/>
    </cofactor>
</comment>
<dbReference type="InterPro" id="IPR011992">
    <property type="entry name" value="EF-hand-dom_pair"/>
</dbReference>
<feature type="domain" description="C2" evidence="19">
    <location>
        <begin position="1056"/>
        <end position="1178"/>
    </location>
</feature>
<dbReference type="Pfam" id="PF00017">
    <property type="entry name" value="SH2"/>
    <property type="match status" value="2"/>
</dbReference>
<dbReference type="GO" id="GO:0046488">
    <property type="term" value="P:phosphatidylinositol metabolic process"/>
    <property type="evidence" value="ECO:0007669"/>
    <property type="project" value="TreeGrafter"/>
</dbReference>
<evidence type="ECO:0000256" key="12">
    <source>
        <dbReference type="PIRNR" id="PIRNR000952"/>
    </source>
</evidence>
<dbReference type="PRINTS" id="PR00401">
    <property type="entry name" value="SH2DOMAIN"/>
</dbReference>
<dbReference type="PRINTS" id="PR00452">
    <property type="entry name" value="SH3DOMAIN"/>
</dbReference>
<dbReference type="GO" id="GO:0048015">
    <property type="term" value="P:phosphatidylinositol-mediated signaling"/>
    <property type="evidence" value="ECO:0007669"/>
    <property type="project" value="TreeGrafter"/>
</dbReference>
<dbReference type="InterPro" id="IPR001711">
    <property type="entry name" value="PLipase_C_Pinositol-sp_Y"/>
</dbReference>
<keyword evidence="22" id="KW-1185">Reference proteome</keyword>
<dbReference type="Pfam" id="PF23583">
    <property type="entry name" value="EF_HAND_2_PLCG"/>
    <property type="match status" value="1"/>
</dbReference>
<dbReference type="PANTHER" id="PTHR10336">
    <property type="entry name" value="PHOSPHOINOSITIDE-SPECIFIC PHOSPHOLIPASE C FAMILY PROTEIN"/>
    <property type="match status" value="1"/>
</dbReference>